<dbReference type="REBASE" id="356172">
    <property type="entry name" value="M.PbaMal52ORF59060P"/>
</dbReference>
<sequence>MAKKSQEKQEKELFKNKLVPAKAGSGELFEVDYDYGSEPVECLGIQFANDGARRAHFLNLLAEKLKETDFRKMPGFPLGDDEHILAMSDPPYYTACPNPFLKDFVEHHGTQYDPKTKYHREPFTADVSEGKTDSIYTAHSYHTKVPHKAIMRYLLHYTDPGDVVFDGFCGTGMTGVAAQLCGSKSAVEGLGYRVSSGGEISEERPNPEGKAVATTFSSLGARKAVLNDLAPIATFIASNYGSPVDAKALKKEGTRILSEIEDEFGWMYETLHSDGKTKGRIEYTVWSEVFSCEECGGEIVFVDEALDSKSGKVKKAFPCPHCGVESSKNNLTLLYESKFDSALDKPVPLPRRVPVAIHYSAKGSKYVKTPDDFDMDVLKRVDDLPMPTHMPMLELPDMQMRRVGRMKPANITHLHHFFLPRPSHILSALWERASQCPERRLKNMLLFFVEQAVWGMSVLNRYSPSHFSQTNRALSGVFYVASQLSEVSPWYNLEGKLKRLSSAFASHMVENGNQVITTQDLASVCLAEDSIDYIFTDPPFGENIYYSDLNILIESWHDVRTAPLQEAIVDRVKDKTLLDYQHLMSECFKNYCRVLKPGRWMTVEFHNSRNSVWNAIQEALENAGFVVADVRTLDKKQGSFQQVVSGNTVKRDLIISAYKPNGGLENRFKEKAGTEDGAWDFVNTHLNQLPVFVVKAGKIEPVAERQGNLLFDRMVAFHVQRGVSVPLSSAEFRAELYQKFPERDGMHFLPEQVEEYDRKRMTVEKVAQLELFVSDEASAIQWLKQQLKQKPQSFQELQPQFMKEVAGWEKHERTLELSELLDQNFLCYDDKDDVPSQIHGYLSSNFKDVRNLPKGDPKLKAKAKGRWYVPDPRKEVDLEKIRHRALMKEFNEYREATKKKLKTVRTEALRAGFKECWQKNDYKAIVEMAERVREEIIQEDPALLMYYDNAVMLSGE</sequence>
<dbReference type="Proteomes" id="UP000319383">
    <property type="component" value="Chromosome"/>
</dbReference>
<dbReference type="GO" id="GO:0032259">
    <property type="term" value="P:methylation"/>
    <property type="evidence" value="ECO:0007669"/>
    <property type="project" value="UniProtKB-KW"/>
</dbReference>
<dbReference type="PROSITE" id="PS00092">
    <property type="entry name" value="N6_MTASE"/>
    <property type="match status" value="1"/>
</dbReference>
<reference evidence="5 6" key="1">
    <citation type="submission" date="2019-02" db="EMBL/GenBank/DDBJ databases">
        <title>Deep-cultivation of Planctomycetes and their phenomic and genomic characterization uncovers novel biology.</title>
        <authorList>
            <person name="Wiegand S."/>
            <person name="Jogler M."/>
            <person name="Boedeker C."/>
            <person name="Pinto D."/>
            <person name="Vollmers J."/>
            <person name="Rivas-Marin E."/>
            <person name="Kohn T."/>
            <person name="Peeters S.H."/>
            <person name="Heuer A."/>
            <person name="Rast P."/>
            <person name="Oberbeckmann S."/>
            <person name="Bunk B."/>
            <person name="Jeske O."/>
            <person name="Meyerdierks A."/>
            <person name="Storesund J.E."/>
            <person name="Kallscheuer N."/>
            <person name="Luecker S."/>
            <person name="Lage O.M."/>
            <person name="Pohl T."/>
            <person name="Merkel B.J."/>
            <person name="Hornburger P."/>
            <person name="Mueller R.-W."/>
            <person name="Bruemmer F."/>
            <person name="Labrenz M."/>
            <person name="Spormann A.M."/>
            <person name="Op den Camp H."/>
            <person name="Overmann J."/>
            <person name="Amann R."/>
            <person name="Jetten M.S.M."/>
            <person name="Mascher T."/>
            <person name="Medema M.H."/>
            <person name="Devos D.P."/>
            <person name="Kaster A.-K."/>
            <person name="Ovreas L."/>
            <person name="Rohde M."/>
            <person name="Galperin M.Y."/>
            <person name="Jogler C."/>
        </authorList>
    </citation>
    <scope>NUCLEOTIDE SEQUENCE [LARGE SCALE GENOMIC DNA]</scope>
    <source>
        <strain evidence="5 6">Mal52</strain>
    </source>
</reference>
<dbReference type="AlphaFoldDB" id="A0A517ZY28"/>
<comment type="similarity">
    <text evidence="1">Belongs to the N(4)/N(6)-methyltransferase family.</text>
</comment>
<protein>
    <submittedName>
        <fullName evidence="5">DNA methylase</fullName>
    </submittedName>
</protein>
<proteinExistence type="inferred from homology"/>
<name>A0A517ZY28_9PLAN</name>
<evidence type="ECO:0000256" key="2">
    <source>
        <dbReference type="ARBA" id="ARBA00022603"/>
    </source>
</evidence>
<dbReference type="GO" id="GO:0008170">
    <property type="term" value="F:N-methyltransferase activity"/>
    <property type="evidence" value="ECO:0007669"/>
    <property type="project" value="InterPro"/>
</dbReference>
<keyword evidence="3" id="KW-0808">Transferase</keyword>
<evidence type="ECO:0000256" key="1">
    <source>
        <dbReference type="ARBA" id="ARBA00006594"/>
    </source>
</evidence>
<dbReference type="Gene3D" id="3.40.50.150">
    <property type="entry name" value="Vaccinia Virus protein VP39"/>
    <property type="match status" value="2"/>
</dbReference>
<dbReference type="SUPFAM" id="SSF53335">
    <property type="entry name" value="S-adenosyl-L-methionine-dependent methyltransferases"/>
    <property type="match status" value="2"/>
</dbReference>
<keyword evidence="2 5" id="KW-0489">Methyltransferase</keyword>
<dbReference type="Pfam" id="PF01555">
    <property type="entry name" value="N6_N4_Mtase"/>
    <property type="match status" value="1"/>
</dbReference>
<dbReference type="EMBL" id="CP036276">
    <property type="protein sequence ID" value="QDU47377.1"/>
    <property type="molecule type" value="Genomic_DNA"/>
</dbReference>
<dbReference type="RefSeq" id="WP_145380205.1">
    <property type="nucleotide sequence ID" value="NZ_CP036276.1"/>
</dbReference>
<dbReference type="InterPro" id="IPR029063">
    <property type="entry name" value="SAM-dependent_MTases_sf"/>
</dbReference>
<gene>
    <name evidence="5" type="ORF">Mal52_59060</name>
</gene>
<evidence type="ECO:0000313" key="5">
    <source>
        <dbReference type="EMBL" id="QDU47377.1"/>
    </source>
</evidence>
<keyword evidence="6" id="KW-1185">Reference proteome</keyword>
<dbReference type="GO" id="GO:0003677">
    <property type="term" value="F:DNA binding"/>
    <property type="evidence" value="ECO:0007669"/>
    <property type="project" value="InterPro"/>
</dbReference>
<evidence type="ECO:0000259" key="4">
    <source>
        <dbReference type="Pfam" id="PF01555"/>
    </source>
</evidence>
<evidence type="ECO:0000256" key="3">
    <source>
        <dbReference type="ARBA" id="ARBA00022679"/>
    </source>
</evidence>
<organism evidence="5 6">
    <name type="scientific">Symmachiella dynata</name>
    <dbReference type="NCBI Taxonomy" id="2527995"/>
    <lineage>
        <taxon>Bacteria</taxon>
        <taxon>Pseudomonadati</taxon>
        <taxon>Planctomycetota</taxon>
        <taxon>Planctomycetia</taxon>
        <taxon>Planctomycetales</taxon>
        <taxon>Planctomycetaceae</taxon>
        <taxon>Symmachiella</taxon>
    </lineage>
</organism>
<dbReference type="InterPro" id="IPR002941">
    <property type="entry name" value="DNA_methylase_N4/N6"/>
</dbReference>
<accession>A0A517ZY28</accession>
<evidence type="ECO:0000313" key="6">
    <source>
        <dbReference type="Proteomes" id="UP000319383"/>
    </source>
</evidence>
<dbReference type="KEGG" id="sdyn:Mal52_59060"/>
<dbReference type="InterPro" id="IPR002052">
    <property type="entry name" value="DNA_methylase_N6_adenine_CS"/>
</dbReference>
<feature type="domain" description="DNA methylase N-4/N-6" evidence="4">
    <location>
        <begin position="131"/>
        <end position="184"/>
    </location>
</feature>